<keyword evidence="5 7" id="KW-0472">Membrane</keyword>
<name>A0A5B7ENH5_PORTR</name>
<evidence type="ECO:0000313" key="10">
    <source>
        <dbReference type="Proteomes" id="UP000324222"/>
    </source>
</evidence>
<evidence type="ECO:0000256" key="2">
    <source>
        <dbReference type="ARBA" id="ARBA00007200"/>
    </source>
</evidence>
<dbReference type="Pfam" id="PF01477">
    <property type="entry name" value="PLAT"/>
    <property type="match status" value="1"/>
</dbReference>
<dbReference type="Pfam" id="PF20519">
    <property type="entry name" value="Polycystin_dom"/>
    <property type="match status" value="1"/>
</dbReference>
<evidence type="ECO:0000259" key="8">
    <source>
        <dbReference type="PROSITE" id="PS50095"/>
    </source>
</evidence>
<dbReference type="EMBL" id="VSRR010003405">
    <property type="protein sequence ID" value="MPC36011.1"/>
    <property type="molecule type" value="Genomic_DNA"/>
</dbReference>
<reference evidence="9 10" key="1">
    <citation type="submission" date="2019-05" db="EMBL/GenBank/DDBJ databases">
        <title>Another draft genome of Portunus trituberculatus and its Hox gene families provides insights of decapod evolution.</title>
        <authorList>
            <person name="Jeong J.-H."/>
            <person name="Song I."/>
            <person name="Kim S."/>
            <person name="Choi T."/>
            <person name="Kim D."/>
            <person name="Ryu S."/>
            <person name="Kim W."/>
        </authorList>
    </citation>
    <scope>NUCLEOTIDE SEQUENCE [LARGE SCALE GENOMIC DNA]</scope>
    <source>
        <tissue evidence="9">Muscle</tissue>
    </source>
</reference>
<comment type="caution">
    <text evidence="6">Lacks conserved residue(s) required for the propagation of feature annotation.</text>
</comment>
<protein>
    <submittedName>
        <fullName evidence="9">Polycystic kidney disease protein 1-like 2</fullName>
    </submittedName>
</protein>
<comment type="caution">
    <text evidence="9">The sequence shown here is derived from an EMBL/GenBank/DDBJ whole genome shotgun (WGS) entry which is preliminary data.</text>
</comment>
<dbReference type="PANTHER" id="PTHR10877:SF150">
    <property type="entry name" value="REJ DOMAIN-CONTAINING PROTEIN"/>
    <property type="match status" value="1"/>
</dbReference>
<dbReference type="GO" id="GO:0016020">
    <property type="term" value="C:membrane"/>
    <property type="evidence" value="ECO:0007669"/>
    <property type="project" value="UniProtKB-SubCell"/>
</dbReference>
<keyword evidence="10" id="KW-1185">Reference proteome</keyword>
<dbReference type="Gene3D" id="2.60.60.20">
    <property type="entry name" value="PLAT/LH2 domain"/>
    <property type="match status" value="1"/>
</dbReference>
<keyword evidence="4 7" id="KW-1133">Transmembrane helix</keyword>
<dbReference type="InterPro" id="IPR036392">
    <property type="entry name" value="PLAT/LH2_dom_sf"/>
</dbReference>
<dbReference type="SUPFAM" id="SSF49723">
    <property type="entry name" value="Lipase/lipooxygenase domain (PLAT/LH2 domain)"/>
    <property type="match status" value="1"/>
</dbReference>
<dbReference type="InterPro" id="IPR001024">
    <property type="entry name" value="PLAT/LH2_dom"/>
</dbReference>
<feature type="domain" description="PLAT" evidence="8">
    <location>
        <begin position="30"/>
        <end position="149"/>
    </location>
</feature>
<evidence type="ECO:0000256" key="3">
    <source>
        <dbReference type="ARBA" id="ARBA00022692"/>
    </source>
</evidence>
<dbReference type="SMART" id="SM00308">
    <property type="entry name" value="LH2"/>
    <property type="match status" value="1"/>
</dbReference>
<dbReference type="PANTHER" id="PTHR10877">
    <property type="entry name" value="POLYCYSTIN FAMILY MEMBER"/>
    <property type="match status" value="1"/>
</dbReference>
<dbReference type="InterPro" id="IPR046791">
    <property type="entry name" value="Polycystin_dom"/>
</dbReference>
<dbReference type="Proteomes" id="UP000324222">
    <property type="component" value="Unassembled WGS sequence"/>
</dbReference>
<dbReference type="InterPro" id="IPR051223">
    <property type="entry name" value="Polycystin"/>
</dbReference>
<evidence type="ECO:0000256" key="6">
    <source>
        <dbReference type="PROSITE-ProRule" id="PRU00152"/>
    </source>
</evidence>
<organism evidence="9 10">
    <name type="scientific">Portunus trituberculatus</name>
    <name type="common">Swimming crab</name>
    <name type="synonym">Neptunus trituberculatus</name>
    <dbReference type="NCBI Taxonomy" id="210409"/>
    <lineage>
        <taxon>Eukaryota</taxon>
        <taxon>Metazoa</taxon>
        <taxon>Ecdysozoa</taxon>
        <taxon>Arthropoda</taxon>
        <taxon>Crustacea</taxon>
        <taxon>Multicrustacea</taxon>
        <taxon>Malacostraca</taxon>
        <taxon>Eumalacostraca</taxon>
        <taxon>Eucarida</taxon>
        <taxon>Decapoda</taxon>
        <taxon>Pleocyemata</taxon>
        <taxon>Brachyura</taxon>
        <taxon>Eubrachyura</taxon>
        <taxon>Portunoidea</taxon>
        <taxon>Portunidae</taxon>
        <taxon>Portuninae</taxon>
        <taxon>Portunus</taxon>
    </lineage>
</organism>
<evidence type="ECO:0000256" key="4">
    <source>
        <dbReference type="ARBA" id="ARBA00022989"/>
    </source>
</evidence>
<gene>
    <name evidence="9" type="primary">Pkd1l2_1</name>
    <name evidence="9" type="ORF">E2C01_029454</name>
</gene>
<comment type="similarity">
    <text evidence="2">Belongs to the polycystin family.</text>
</comment>
<comment type="subcellular location">
    <subcellularLocation>
        <location evidence="1">Membrane</location>
        <topology evidence="1">Multi-pass membrane protein</topology>
    </subcellularLocation>
</comment>
<evidence type="ECO:0000256" key="7">
    <source>
        <dbReference type="SAM" id="Phobius"/>
    </source>
</evidence>
<accession>A0A5B7ENH5</accession>
<sequence length="455" mass="52769">MAGCQEGWTPEAARRRGATALPDNNMEDRYLYEIVVYTGSDKDASCESKVQIILSGECGETEVRTLEDKNRKVFCRNGIDSFVMAEPRPLGDLQYLRVWHDNSGEEGMSSWQLAFISVRDLQTQSKTLFIANRWLALDRDDGEAVVGLASLLVVYPGIQFIIWLFRRSGPRVRPYSRAFSARHKQCQQQREEVGLPQEELEEQTRIRDVLSLSNTDESHGRPFVLGWWGRLLAWLLVLGVIGVSVFFVWAYALQFGAEKTKPLDPTYPRKVHRIPGNKDTSMLDELRVKLMKEREMKLVLRDVGAYLLFVLVVMILTYGERDESSYHMVENFRNAFIKEGDLKWDYKNKVKTTDHYWRWLKEVMLSELRAQNWYNGKPPYGLRGFLDDRQNRIMGHAILRQVRNNKKCRPSNQVKILTNDCSGWRGMFLEDNEHYCAHWLKSAVHTGACSVPEFK</sequence>
<feature type="transmembrane region" description="Helical" evidence="7">
    <location>
        <begin position="144"/>
        <end position="165"/>
    </location>
</feature>
<evidence type="ECO:0000256" key="1">
    <source>
        <dbReference type="ARBA" id="ARBA00004141"/>
    </source>
</evidence>
<dbReference type="PROSITE" id="PS50095">
    <property type="entry name" value="PLAT"/>
    <property type="match status" value="1"/>
</dbReference>
<proteinExistence type="inferred from homology"/>
<dbReference type="GO" id="GO:0050982">
    <property type="term" value="P:detection of mechanical stimulus"/>
    <property type="evidence" value="ECO:0007669"/>
    <property type="project" value="TreeGrafter"/>
</dbReference>
<feature type="transmembrane region" description="Helical" evidence="7">
    <location>
        <begin position="231"/>
        <end position="253"/>
    </location>
</feature>
<evidence type="ECO:0000313" key="9">
    <source>
        <dbReference type="EMBL" id="MPC36011.1"/>
    </source>
</evidence>
<feature type="transmembrane region" description="Helical" evidence="7">
    <location>
        <begin position="298"/>
        <end position="319"/>
    </location>
</feature>
<keyword evidence="3 7" id="KW-0812">Transmembrane</keyword>
<dbReference type="OrthoDB" id="444119at2759"/>
<dbReference type="AlphaFoldDB" id="A0A5B7ENH5"/>
<dbReference type="FunFam" id="2.60.60.20:FF:000022">
    <property type="entry name" value="Uncharacterized protein"/>
    <property type="match status" value="1"/>
</dbReference>
<evidence type="ECO:0000256" key="5">
    <source>
        <dbReference type="ARBA" id="ARBA00023136"/>
    </source>
</evidence>
<dbReference type="GO" id="GO:0005262">
    <property type="term" value="F:calcium channel activity"/>
    <property type="evidence" value="ECO:0007669"/>
    <property type="project" value="TreeGrafter"/>
</dbReference>